<evidence type="ECO:0000313" key="7">
    <source>
        <dbReference type="Ensembl" id="ENSPSTP00000002861.1"/>
    </source>
</evidence>
<accession>A0A8C9EMF9</accession>
<organism evidence="7 8">
    <name type="scientific">Pavo cristatus</name>
    <name type="common">Indian peafowl</name>
    <name type="synonym">Blue peafowl</name>
    <dbReference type="NCBI Taxonomy" id="9049"/>
    <lineage>
        <taxon>Eukaryota</taxon>
        <taxon>Metazoa</taxon>
        <taxon>Chordata</taxon>
        <taxon>Craniata</taxon>
        <taxon>Vertebrata</taxon>
        <taxon>Euteleostomi</taxon>
        <taxon>Archelosauria</taxon>
        <taxon>Archosauria</taxon>
        <taxon>Dinosauria</taxon>
        <taxon>Saurischia</taxon>
        <taxon>Theropoda</taxon>
        <taxon>Coelurosauria</taxon>
        <taxon>Aves</taxon>
        <taxon>Neognathae</taxon>
        <taxon>Galloanserae</taxon>
        <taxon>Galliformes</taxon>
        <taxon>Phasianidae</taxon>
        <taxon>Phasianinae</taxon>
        <taxon>Pavo</taxon>
    </lineage>
</organism>
<comment type="subcellular location">
    <subcellularLocation>
        <location evidence="1">Cell projection</location>
        <location evidence="1">Cilium</location>
        <location evidence="1">Flagellum</location>
    </subcellularLocation>
</comment>
<dbReference type="Ensembl" id="ENSPSTT00000003003.1">
    <property type="protein sequence ID" value="ENSPSTP00000002861.1"/>
    <property type="gene ID" value="ENSPSTG00000002132.1"/>
</dbReference>
<evidence type="ECO:0000256" key="2">
    <source>
        <dbReference type="ARBA" id="ARBA00022846"/>
    </source>
</evidence>
<protein>
    <recommendedName>
        <fullName evidence="6">Ropporin-1-like protein</fullName>
    </recommendedName>
</protein>
<reference evidence="7" key="2">
    <citation type="submission" date="2025-09" db="UniProtKB">
        <authorList>
            <consortium name="Ensembl"/>
        </authorList>
    </citation>
    <scope>IDENTIFICATION</scope>
</reference>
<evidence type="ECO:0000256" key="3">
    <source>
        <dbReference type="ARBA" id="ARBA00023069"/>
    </source>
</evidence>
<comment type="similarity">
    <text evidence="5">Belongs to the ropporin family.</text>
</comment>
<dbReference type="AlphaFoldDB" id="A0A8C9EMF9"/>
<keyword evidence="3" id="KW-0969">Cilium</keyword>
<dbReference type="PANTHER" id="PTHR14952:SF14">
    <property type="entry name" value="ROPPORIN-1-LIKE PROTEIN"/>
    <property type="match status" value="1"/>
</dbReference>
<keyword evidence="8" id="KW-1185">Reference proteome</keyword>
<dbReference type="Proteomes" id="UP000694428">
    <property type="component" value="Unplaced"/>
</dbReference>
<dbReference type="CDD" id="cd23019">
    <property type="entry name" value="DD_ROP"/>
    <property type="match status" value="1"/>
</dbReference>
<sequence length="215" mass="24328">MPLPDTLFCSQQIKIPPELPDIMKQFTKAAIRTQPRDVLQWSAAYFTALSKGEPLPVKERIETPLAKQKMDAGLTPGLLKVLHKQVQPDIYVAELKEKWKDLCLPEEQLEAILQLDIFDEKVEWMKILALGCSVLGEVCSQNHRTVLSWKEPLKFIYSNSPAVNRGTYREELEGEIKTSVSNCVANYIFTEAVNVTKSTFNSSNVSNKISAERCK</sequence>
<evidence type="ECO:0000256" key="4">
    <source>
        <dbReference type="ARBA" id="ARBA00023273"/>
    </source>
</evidence>
<proteinExistence type="inferred from homology"/>
<dbReference type="GO" id="GO:0031514">
    <property type="term" value="C:motile cilium"/>
    <property type="evidence" value="ECO:0007669"/>
    <property type="project" value="UniProtKB-SubCell"/>
</dbReference>
<dbReference type="InterPro" id="IPR047844">
    <property type="entry name" value="ROP_DD"/>
</dbReference>
<dbReference type="SUPFAM" id="SSF47391">
    <property type="entry name" value="Dimerization-anchoring domain of cAMP-dependent PK regulatory subunit"/>
    <property type="match status" value="1"/>
</dbReference>
<dbReference type="FunFam" id="1.20.890.10:FF:000004">
    <property type="entry name" value="ropporin-1-like protein isoform X2"/>
    <property type="match status" value="1"/>
</dbReference>
<evidence type="ECO:0000256" key="1">
    <source>
        <dbReference type="ARBA" id="ARBA00004230"/>
    </source>
</evidence>
<name>A0A8C9EMF9_PAVCR</name>
<evidence type="ECO:0000313" key="8">
    <source>
        <dbReference type="Proteomes" id="UP000694428"/>
    </source>
</evidence>
<dbReference type="Gene3D" id="1.20.890.10">
    <property type="entry name" value="cAMP-dependent protein kinase regulatory subunit, dimerization-anchoring domain"/>
    <property type="match status" value="1"/>
</dbReference>
<evidence type="ECO:0000256" key="6">
    <source>
        <dbReference type="ARBA" id="ARBA00040933"/>
    </source>
</evidence>
<keyword evidence="4" id="KW-0966">Cell projection</keyword>
<dbReference type="PANTHER" id="PTHR14952">
    <property type="entry name" value="ROPPORIN-1-LIKE PROTEIN"/>
    <property type="match status" value="1"/>
</dbReference>
<keyword evidence="2" id="KW-0282">Flagellum</keyword>
<evidence type="ECO:0000256" key="5">
    <source>
        <dbReference type="ARBA" id="ARBA00035651"/>
    </source>
</evidence>
<reference evidence="7" key="1">
    <citation type="submission" date="2025-08" db="UniProtKB">
        <authorList>
            <consortium name="Ensembl"/>
        </authorList>
    </citation>
    <scope>IDENTIFICATION</scope>
</reference>